<keyword evidence="5 10" id="KW-0269">Exonuclease</keyword>
<dbReference type="InterPro" id="IPR051673">
    <property type="entry name" value="SSDNA_exonuclease_RecJ"/>
</dbReference>
<organism evidence="10 11">
    <name type="scientific">Spiribacter salilacus</name>
    <dbReference type="NCBI Taxonomy" id="2664894"/>
    <lineage>
        <taxon>Bacteria</taxon>
        <taxon>Pseudomonadati</taxon>
        <taxon>Pseudomonadota</taxon>
        <taxon>Gammaproteobacteria</taxon>
        <taxon>Chromatiales</taxon>
        <taxon>Ectothiorhodospiraceae</taxon>
        <taxon>Spiribacter</taxon>
    </lineage>
</organism>
<keyword evidence="3" id="KW-0540">Nuclease</keyword>
<dbReference type="Pfam" id="PF02272">
    <property type="entry name" value="DHHA1"/>
    <property type="match status" value="1"/>
</dbReference>
<dbReference type="Pfam" id="PF01368">
    <property type="entry name" value="DHH"/>
    <property type="match status" value="1"/>
</dbReference>
<feature type="region of interest" description="Disordered" evidence="6">
    <location>
        <begin position="1"/>
        <end position="21"/>
    </location>
</feature>
<evidence type="ECO:0000256" key="2">
    <source>
        <dbReference type="ARBA" id="ARBA00019841"/>
    </source>
</evidence>
<dbReference type="Proteomes" id="UP000433788">
    <property type="component" value="Unassembled WGS sequence"/>
</dbReference>
<dbReference type="PANTHER" id="PTHR30255">
    <property type="entry name" value="SINGLE-STRANDED-DNA-SPECIFIC EXONUCLEASE RECJ"/>
    <property type="match status" value="1"/>
</dbReference>
<dbReference type="GO" id="GO:0008409">
    <property type="term" value="F:5'-3' exonuclease activity"/>
    <property type="evidence" value="ECO:0007669"/>
    <property type="project" value="InterPro"/>
</dbReference>
<proteinExistence type="inferred from homology"/>
<dbReference type="Gene3D" id="3.10.310.30">
    <property type="match status" value="1"/>
</dbReference>
<dbReference type="InterPro" id="IPR041122">
    <property type="entry name" value="RecJ_OB"/>
</dbReference>
<evidence type="ECO:0000313" key="11">
    <source>
        <dbReference type="Proteomes" id="UP000433788"/>
    </source>
</evidence>
<dbReference type="GO" id="GO:0006310">
    <property type="term" value="P:DNA recombination"/>
    <property type="evidence" value="ECO:0007669"/>
    <property type="project" value="InterPro"/>
</dbReference>
<comment type="similarity">
    <text evidence="1">Belongs to the RecJ family.</text>
</comment>
<protein>
    <recommendedName>
        <fullName evidence="2">Single-stranded-DNA-specific exonuclease RecJ</fullName>
    </recommendedName>
</protein>
<dbReference type="InterPro" id="IPR004610">
    <property type="entry name" value="RecJ"/>
</dbReference>
<evidence type="ECO:0000259" key="9">
    <source>
        <dbReference type="Pfam" id="PF17768"/>
    </source>
</evidence>
<feature type="domain" description="DHHA1" evidence="8">
    <location>
        <begin position="362"/>
        <end position="456"/>
    </location>
</feature>
<keyword evidence="11" id="KW-1185">Reference proteome</keyword>
<reference evidence="10 11" key="1">
    <citation type="submission" date="2019-11" db="EMBL/GenBank/DDBJ databases">
        <authorList>
            <person name="Zhang X.Y."/>
        </authorList>
    </citation>
    <scope>NUCLEOTIDE SEQUENCE [LARGE SCALE GENOMIC DNA]</scope>
    <source>
        <strain evidence="10 11">C176</strain>
    </source>
</reference>
<dbReference type="PANTHER" id="PTHR30255:SF2">
    <property type="entry name" value="SINGLE-STRANDED-DNA-SPECIFIC EXONUCLEASE RECJ"/>
    <property type="match status" value="1"/>
</dbReference>
<comment type="caution">
    <text evidence="10">The sequence shown here is derived from an EMBL/GenBank/DDBJ whole genome shotgun (WGS) entry which is preliminary data.</text>
</comment>
<evidence type="ECO:0000256" key="5">
    <source>
        <dbReference type="ARBA" id="ARBA00022839"/>
    </source>
</evidence>
<dbReference type="InterPro" id="IPR003156">
    <property type="entry name" value="DHHA1_dom"/>
</dbReference>
<evidence type="ECO:0000256" key="1">
    <source>
        <dbReference type="ARBA" id="ARBA00005915"/>
    </source>
</evidence>
<feature type="domain" description="DDH" evidence="7">
    <location>
        <begin position="74"/>
        <end position="234"/>
    </location>
</feature>
<dbReference type="InterPro" id="IPR038763">
    <property type="entry name" value="DHH_sf"/>
</dbReference>
<dbReference type="Pfam" id="PF17768">
    <property type="entry name" value="RecJ_OB"/>
    <property type="match status" value="1"/>
</dbReference>
<name>A0A6N7QMG7_9GAMM</name>
<dbReference type="AlphaFoldDB" id="A0A6N7QMG7"/>
<dbReference type="GO" id="GO:0006281">
    <property type="term" value="P:DNA repair"/>
    <property type="evidence" value="ECO:0007669"/>
    <property type="project" value="InterPro"/>
</dbReference>
<dbReference type="SUPFAM" id="SSF64182">
    <property type="entry name" value="DHH phosphoesterases"/>
    <property type="match status" value="1"/>
</dbReference>
<dbReference type="NCBIfam" id="TIGR00644">
    <property type="entry name" value="recJ"/>
    <property type="match status" value="1"/>
</dbReference>
<evidence type="ECO:0000256" key="6">
    <source>
        <dbReference type="SAM" id="MobiDB-lite"/>
    </source>
</evidence>
<dbReference type="Gene3D" id="3.90.1640.30">
    <property type="match status" value="1"/>
</dbReference>
<sequence>MGQQPQWADRPQPNEPDSLPQELPDLLRRIYRARGVLTADALDYSLSGLPDPNSLGGIAAGAARLAAAIQNNERILVVGDFDADGATSCALAIKALQRFGATHIQYLVPNRFEFGYGLTPELLEMATDPAPNVILTVDNGIAAHAGVDAARAAGIDVIVTDHHLPAKTLPNALAIINPQLEVNRTFAGQGLAGVGVTFYLMLGVRATLRNLGAFADGVKEPPLADLLDLVALGTVADLVPLDTVNRTLVDQGLRRIRSGQCCAGITALLEVAGRDPRVATADELAFAAAPRLNAAGRIADIDIGIECLVAQNPKEARELAEQLQTLNQERRSIEQSMRDAALSGLDAESIEGVEALPPILCVMREDWHQGVVGIVAGRLKERFHRPVIAFAPGDNGELKGSGRSTANIHMRDLIEAVDIASDRALIKRFGGHAMAAGLTLPAAAYEPFKACVEKIVRDQYGDKAIADVILTDGQLAADDFSLQRASEIRYAGPWGSGCPAPCFRGEFLVRSTRVVGQTHLRLELSPKAALEQRLEAIAFNAIEHWPKLEKSQTEGSDISLIFRLDVNRYQGRDRLQLVVDHFLLEAPLSLQ</sequence>
<evidence type="ECO:0000259" key="7">
    <source>
        <dbReference type="Pfam" id="PF01368"/>
    </source>
</evidence>
<evidence type="ECO:0000256" key="3">
    <source>
        <dbReference type="ARBA" id="ARBA00022722"/>
    </source>
</evidence>
<keyword evidence="4" id="KW-0378">Hydrolase</keyword>
<gene>
    <name evidence="10" type="primary">recJ</name>
    <name evidence="10" type="ORF">GH984_00750</name>
</gene>
<evidence type="ECO:0000259" key="8">
    <source>
        <dbReference type="Pfam" id="PF02272"/>
    </source>
</evidence>
<dbReference type="InterPro" id="IPR001667">
    <property type="entry name" value="DDH_dom"/>
</dbReference>
<evidence type="ECO:0000313" key="10">
    <source>
        <dbReference type="EMBL" id="MRH77242.1"/>
    </source>
</evidence>
<feature type="domain" description="RecJ OB" evidence="9">
    <location>
        <begin position="471"/>
        <end position="580"/>
    </location>
</feature>
<dbReference type="EMBL" id="WJPP01000001">
    <property type="protein sequence ID" value="MRH77242.1"/>
    <property type="molecule type" value="Genomic_DNA"/>
</dbReference>
<accession>A0A6N7QMG7</accession>
<evidence type="ECO:0000256" key="4">
    <source>
        <dbReference type="ARBA" id="ARBA00022801"/>
    </source>
</evidence>
<dbReference type="FunFam" id="3.90.1640.30:FF:000001">
    <property type="entry name" value="Single-stranded-DNA-specific exonuclease RecJ"/>
    <property type="match status" value="1"/>
</dbReference>
<dbReference type="GO" id="GO:0003676">
    <property type="term" value="F:nucleic acid binding"/>
    <property type="evidence" value="ECO:0007669"/>
    <property type="project" value="InterPro"/>
</dbReference>
<dbReference type="RefSeq" id="WP_153718312.1">
    <property type="nucleotide sequence ID" value="NZ_WJPP01000001.1"/>
</dbReference>